<dbReference type="GO" id="GO:0046872">
    <property type="term" value="F:metal ion binding"/>
    <property type="evidence" value="ECO:0007669"/>
    <property type="project" value="UniProtKB-KW"/>
</dbReference>
<dbReference type="InterPro" id="IPR050499">
    <property type="entry name" value="PEP-utilizing_PTS_enzyme"/>
</dbReference>
<sequence>MNFPKEENPFLGWRAVRIAMDRKEILRDQVRAILRASAFGKLRIMFPMIISVEEVRALRKEIEIYKQELRDEGKAFDESIEIGVMVETPAAATIARHLAKEVDFFSIGTNDLTQYTLAVDRGNDMISHLYQPMSPSVLNLIKQVIDASHAEGKWTGMCGELAGDERATLLLLGMGLDEFSMSAISIPRIKKIIRNTNFEDAKVLAEQALAQPTTDELMTLVNKFIEEKTIC</sequence>
<gene>
    <name evidence="3" type="primary">ptsI_1</name>
    <name evidence="3" type="ORF">NCTC8271_01863</name>
</gene>
<dbReference type="Pfam" id="PF02896">
    <property type="entry name" value="PEP-utilizers_C"/>
    <property type="match status" value="1"/>
</dbReference>
<keyword evidence="3" id="KW-0808">Transferase</keyword>
<dbReference type="EC" id="2.7.3.9" evidence="3"/>
<evidence type="ECO:0000259" key="2">
    <source>
        <dbReference type="Pfam" id="PF02896"/>
    </source>
</evidence>
<dbReference type="InterPro" id="IPR000121">
    <property type="entry name" value="PEP_util_C"/>
</dbReference>
<dbReference type="PRINTS" id="PR01736">
    <property type="entry name" value="PHPHTRNFRASE"/>
</dbReference>
<dbReference type="InterPro" id="IPR023151">
    <property type="entry name" value="PEP_util_CS"/>
</dbReference>
<organism evidence="3 4">
    <name type="scientific">Salmonella enterica I</name>
    <dbReference type="NCBI Taxonomy" id="59201"/>
    <lineage>
        <taxon>Bacteria</taxon>
        <taxon>Pseudomonadati</taxon>
        <taxon>Pseudomonadota</taxon>
        <taxon>Gammaproteobacteria</taxon>
        <taxon>Enterobacterales</taxon>
        <taxon>Enterobacteriaceae</taxon>
        <taxon>Salmonella</taxon>
    </lineage>
</organism>
<dbReference type="InterPro" id="IPR040442">
    <property type="entry name" value="Pyrv_kinase-like_dom_sf"/>
</dbReference>
<dbReference type="AlphaFoldDB" id="A0A3S4J5Y3"/>
<evidence type="ECO:0000313" key="4">
    <source>
        <dbReference type="Proteomes" id="UP000273655"/>
    </source>
</evidence>
<keyword evidence="1" id="KW-0479">Metal-binding</keyword>
<dbReference type="PANTHER" id="PTHR46244:SF6">
    <property type="entry name" value="PHOSPHOENOLPYRUVATE-PROTEIN PHOSPHOTRANSFERASE"/>
    <property type="match status" value="1"/>
</dbReference>
<dbReference type="PANTHER" id="PTHR46244">
    <property type="entry name" value="PHOSPHOENOLPYRUVATE-PROTEIN PHOSPHOTRANSFERASE"/>
    <property type="match status" value="1"/>
</dbReference>
<dbReference type="GO" id="GO:0008965">
    <property type="term" value="F:phosphoenolpyruvate-protein phosphotransferase activity"/>
    <property type="evidence" value="ECO:0007669"/>
    <property type="project" value="UniProtKB-EC"/>
</dbReference>
<dbReference type="Proteomes" id="UP000273655">
    <property type="component" value="Chromosome 1"/>
</dbReference>
<dbReference type="NCBIfam" id="TIGR01417">
    <property type="entry name" value="PTS_I_fam"/>
    <property type="match status" value="1"/>
</dbReference>
<dbReference type="EMBL" id="LR134148">
    <property type="protein sequence ID" value="VEA34745.1"/>
    <property type="molecule type" value="Genomic_DNA"/>
</dbReference>
<name>A0A3S4J5Y3_SALET</name>
<dbReference type="InterPro" id="IPR015813">
    <property type="entry name" value="Pyrv/PenolPyrv_kinase-like_dom"/>
</dbReference>
<protein>
    <submittedName>
        <fullName evidence="3">Phosphoenolpyruvate-protein phosphotransferase</fullName>
        <ecNumber evidence="3">2.7.3.9</ecNumber>
    </submittedName>
</protein>
<evidence type="ECO:0000313" key="3">
    <source>
        <dbReference type="EMBL" id="VEA34745.1"/>
    </source>
</evidence>
<dbReference type="InterPro" id="IPR006318">
    <property type="entry name" value="PTS_EI-like"/>
</dbReference>
<dbReference type="Gene3D" id="3.20.20.60">
    <property type="entry name" value="Phosphoenolpyruvate-binding domains"/>
    <property type="match status" value="1"/>
</dbReference>
<dbReference type="PROSITE" id="PS00742">
    <property type="entry name" value="PEP_ENZYMES_2"/>
    <property type="match status" value="1"/>
</dbReference>
<accession>A0A3S4J5Y3</accession>
<proteinExistence type="predicted"/>
<dbReference type="SUPFAM" id="SSF51621">
    <property type="entry name" value="Phosphoenolpyruvate/pyruvate domain"/>
    <property type="match status" value="1"/>
</dbReference>
<evidence type="ECO:0000256" key="1">
    <source>
        <dbReference type="ARBA" id="ARBA00022723"/>
    </source>
</evidence>
<keyword evidence="3" id="KW-0670">Pyruvate</keyword>
<reference evidence="3 4" key="1">
    <citation type="submission" date="2018-12" db="EMBL/GenBank/DDBJ databases">
        <authorList>
            <consortium name="Pathogen Informatics"/>
        </authorList>
    </citation>
    <scope>NUCLEOTIDE SEQUENCE [LARGE SCALE GENOMIC DNA]</scope>
    <source>
        <strain evidence="3 4">NCTC8271</strain>
    </source>
</reference>
<feature type="domain" description="PEP-utilising enzyme C-terminal" evidence="2">
    <location>
        <begin position="1"/>
        <end position="197"/>
    </location>
</feature>